<protein>
    <submittedName>
        <fullName evidence="2">Sigma-54-dependent Fis family transcriptional regulator</fullName>
    </submittedName>
</protein>
<dbReference type="Gene3D" id="1.10.10.60">
    <property type="entry name" value="Homeodomain-like"/>
    <property type="match status" value="1"/>
</dbReference>
<dbReference type="PRINTS" id="PR01590">
    <property type="entry name" value="HTHFIS"/>
</dbReference>
<name>A0A3C1KHU9_9GAMM</name>
<dbReference type="Proteomes" id="UP000259273">
    <property type="component" value="Unassembled WGS sequence"/>
</dbReference>
<dbReference type="EMBL" id="DMND01000006">
    <property type="protein sequence ID" value="HAN26181.1"/>
    <property type="molecule type" value="Genomic_DNA"/>
</dbReference>
<evidence type="ECO:0000259" key="1">
    <source>
        <dbReference type="Pfam" id="PF02954"/>
    </source>
</evidence>
<feature type="domain" description="DNA binding HTH" evidence="1">
    <location>
        <begin position="44"/>
        <end position="81"/>
    </location>
</feature>
<dbReference type="AlphaFoldDB" id="A0A3C1KHU9"/>
<dbReference type="Pfam" id="PF02954">
    <property type="entry name" value="HTH_8"/>
    <property type="match status" value="1"/>
</dbReference>
<accession>A0A3C1KHU9</accession>
<evidence type="ECO:0000313" key="3">
    <source>
        <dbReference type="Proteomes" id="UP000259273"/>
    </source>
</evidence>
<dbReference type="GO" id="GO:0043565">
    <property type="term" value="F:sequence-specific DNA binding"/>
    <property type="evidence" value="ECO:0007669"/>
    <property type="project" value="InterPro"/>
</dbReference>
<dbReference type="SUPFAM" id="SSF46689">
    <property type="entry name" value="Homeodomain-like"/>
    <property type="match status" value="1"/>
</dbReference>
<reference evidence="2 3" key="1">
    <citation type="journal article" date="2018" name="Nat. Biotechnol.">
        <title>A standardized bacterial taxonomy based on genome phylogeny substantially revises the tree of life.</title>
        <authorList>
            <person name="Parks D.H."/>
            <person name="Chuvochina M."/>
            <person name="Waite D.W."/>
            <person name="Rinke C."/>
            <person name="Skarshewski A."/>
            <person name="Chaumeil P.A."/>
            <person name="Hugenholtz P."/>
        </authorList>
    </citation>
    <scope>NUCLEOTIDE SEQUENCE [LARGE SCALE GENOMIC DNA]</scope>
    <source>
        <strain evidence="2">UBA9158</strain>
    </source>
</reference>
<organism evidence="2 3">
    <name type="scientific">Haliea salexigens</name>
    <dbReference type="NCBI Taxonomy" id="287487"/>
    <lineage>
        <taxon>Bacteria</taxon>
        <taxon>Pseudomonadati</taxon>
        <taxon>Pseudomonadota</taxon>
        <taxon>Gammaproteobacteria</taxon>
        <taxon>Cellvibrionales</taxon>
        <taxon>Halieaceae</taxon>
        <taxon>Haliea</taxon>
    </lineage>
</organism>
<proteinExistence type="predicted"/>
<evidence type="ECO:0000313" key="2">
    <source>
        <dbReference type="EMBL" id="HAN26181.1"/>
    </source>
</evidence>
<gene>
    <name evidence="2" type="ORF">DCP75_00310</name>
</gene>
<comment type="caution">
    <text evidence="2">The sequence shown here is derived from an EMBL/GenBank/DDBJ whole genome shotgun (WGS) entry which is preliminary data.</text>
</comment>
<feature type="non-terminal residue" evidence="2">
    <location>
        <position position="1"/>
    </location>
</feature>
<sequence length="84" mass="9033">LESRVKRAAIMADGSQVTAEDLELDVDANEEALPLNLRQVRDAAERGAIIRALGHAGDNVSEAAALLGVTRPTLYTMLEKYGLK</sequence>
<dbReference type="InterPro" id="IPR002197">
    <property type="entry name" value="HTH_Fis"/>
</dbReference>
<dbReference type="InterPro" id="IPR009057">
    <property type="entry name" value="Homeodomain-like_sf"/>
</dbReference>